<name>A0A0A7PP72_9SPHN</name>
<dbReference type="PANTHER" id="PTHR43284:SF1">
    <property type="entry name" value="ASPARAGINE SYNTHETASE"/>
    <property type="match status" value="1"/>
</dbReference>
<sequence>MRLAFRLEIATSGWAGQEVAADEADCAYISAAARLTSLAPTIELGEGGCLVGLLFRRQIPAVRITNLENAERKRIIETDGRALLSDYWGAYIAVLSRPDGSVTVLRDPSGMMTCYMRRNADHVTLASELTTLAVPGRTAIDYGPLARMFAGIDLLGRCTGIVGVEELLPGERLVVSAAGPHVEQGWSPWDYVQSGKGFSFDNAAQALRETLKDSIGAWSTCFDHILVGASGGLDSSIVAAALGPRSPAMRCLTMVEPGTTGDERRYAEALVTKLGTRLDAPLYDLSAVDVCRPVLPHLPLPFAAHYFHAVSAEHSRINAAWPVDAYFSGNGGDNVFCSLRSAAPLADVVLTRGVGPSAFRTALDLADLTGAGLAEVIRKGWDRINRRKAGHRIQYDLTGLGPVGRAAALSGGDQHPWLCAPRRTLPGKAAHIALLARAQKSIELYPRSTAAPQITPLLSQPIVELCLSIPTWQWVRGGRDRAVARAAVADLLPALIAQRRTKGGPTGFLRRVFNARADDAIRMLVDGRLIAAGVLDPEWLRRVRSESWRDDGRDIRLLAFAAAEAWVRWWEEGSTLPA</sequence>
<organism evidence="5 6">
    <name type="scientific">Sphingopyxis fribergensis</name>
    <dbReference type="NCBI Taxonomy" id="1515612"/>
    <lineage>
        <taxon>Bacteria</taxon>
        <taxon>Pseudomonadati</taxon>
        <taxon>Pseudomonadota</taxon>
        <taxon>Alphaproteobacteria</taxon>
        <taxon>Sphingomonadales</taxon>
        <taxon>Sphingomonadaceae</taxon>
        <taxon>Sphingopyxis</taxon>
    </lineage>
</organism>
<dbReference type="InterPro" id="IPR051786">
    <property type="entry name" value="ASN_synthetase/amidase"/>
</dbReference>
<dbReference type="GO" id="GO:0004066">
    <property type="term" value="F:asparagine synthase (glutamine-hydrolyzing) activity"/>
    <property type="evidence" value="ECO:0007669"/>
    <property type="project" value="UniProtKB-EC"/>
</dbReference>
<dbReference type="PANTHER" id="PTHR43284">
    <property type="entry name" value="ASPARAGINE SYNTHETASE (GLUTAMINE-HYDROLYZING)"/>
    <property type="match status" value="1"/>
</dbReference>
<evidence type="ECO:0000313" key="6">
    <source>
        <dbReference type="Proteomes" id="UP000030907"/>
    </source>
</evidence>
<protein>
    <recommendedName>
        <fullName evidence="2">asparagine synthase (glutamine-hydrolyzing)</fullName>
        <ecNumber evidence="2">6.3.5.4</ecNumber>
    </recommendedName>
</protein>
<comment type="pathway">
    <text evidence="1">Amino-acid biosynthesis; L-asparagine biosynthesis; L-asparagine from L-aspartate (L-Gln route): step 1/1.</text>
</comment>
<dbReference type="STRING" id="1515612.SKP52_13930"/>
<evidence type="ECO:0000256" key="1">
    <source>
        <dbReference type="ARBA" id="ARBA00005187"/>
    </source>
</evidence>
<dbReference type="EC" id="6.3.5.4" evidence="2"/>
<dbReference type="GO" id="GO:0006529">
    <property type="term" value="P:asparagine biosynthetic process"/>
    <property type="evidence" value="ECO:0007669"/>
    <property type="project" value="InterPro"/>
</dbReference>
<evidence type="ECO:0000256" key="2">
    <source>
        <dbReference type="ARBA" id="ARBA00012737"/>
    </source>
</evidence>
<dbReference type="InterPro" id="IPR014729">
    <property type="entry name" value="Rossmann-like_a/b/a_fold"/>
</dbReference>
<gene>
    <name evidence="5" type="ORF">SKP52_13930</name>
</gene>
<reference evidence="5 6" key="1">
    <citation type="journal article" date="2015" name="Int. J. Syst. Evol. Microbiol.">
        <title>Description of Sphingopyxis fribergensis sp. nov. - a soil bacterium with the ability to degrade styrene and phenylacetic acid.</title>
        <authorList>
            <person name="Oelschlagel M."/>
            <person name="Ruckert C."/>
            <person name="Kalinowski J."/>
            <person name="Schmidt G."/>
            <person name="Schlomann M."/>
            <person name="Tischler D."/>
        </authorList>
    </citation>
    <scope>NUCLEOTIDE SEQUENCE [LARGE SCALE GENOMIC DNA]</scope>
    <source>
        <strain evidence="5 6">Kp5.2</strain>
    </source>
</reference>
<dbReference type="Gene3D" id="3.60.20.10">
    <property type="entry name" value="Glutamine Phosphoribosylpyrophosphate, subunit 1, domain 1"/>
    <property type="match status" value="1"/>
</dbReference>
<comment type="catalytic activity">
    <reaction evidence="3">
        <text>L-aspartate + L-glutamine + ATP + H2O = L-asparagine + L-glutamate + AMP + diphosphate + H(+)</text>
        <dbReference type="Rhea" id="RHEA:12228"/>
        <dbReference type="ChEBI" id="CHEBI:15377"/>
        <dbReference type="ChEBI" id="CHEBI:15378"/>
        <dbReference type="ChEBI" id="CHEBI:29985"/>
        <dbReference type="ChEBI" id="CHEBI:29991"/>
        <dbReference type="ChEBI" id="CHEBI:30616"/>
        <dbReference type="ChEBI" id="CHEBI:33019"/>
        <dbReference type="ChEBI" id="CHEBI:58048"/>
        <dbReference type="ChEBI" id="CHEBI:58359"/>
        <dbReference type="ChEBI" id="CHEBI:456215"/>
        <dbReference type="EC" id="6.3.5.4"/>
    </reaction>
</comment>
<dbReference type="AlphaFoldDB" id="A0A0A7PP72"/>
<dbReference type="SUPFAM" id="SSF56235">
    <property type="entry name" value="N-terminal nucleophile aminohydrolases (Ntn hydrolases)"/>
    <property type="match status" value="1"/>
</dbReference>
<evidence type="ECO:0000259" key="4">
    <source>
        <dbReference type="Pfam" id="PF00733"/>
    </source>
</evidence>
<dbReference type="RefSeq" id="WP_039575556.1">
    <property type="nucleotide sequence ID" value="NZ_CP009122.1"/>
</dbReference>
<dbReference type="Proteomes" id="UP000030907">
    <property type="component" value="Chromosome"/>
</dbReference>
<dbReference type="Pfam" id="PF00733">
    <property type="entry name" value="Asn_synthase"/>
    <property type="match status" value="1"/>
</dbReference>
<dbReference type="SUPFAM" id="SSF52402">
    <property type="entry name" value="Adenine nucleotide alpha hydrolases-like"/>
    <property type="match status" value="1"/>
</dbReference>
<proteinExistence type="predicted"/>
<dbReference type="HOGENOM" id="CLU_031685_1_0_5"/>
<dbReference type="KEGG" id="sphk:SKP52_13930"/>
<feature type="domain" description="Asparagine synthetase" evidence="4">
    <location>
        <begin position="208"/>
        <end position="567"/>
    </location>
</feature>
<accession>A0A0A7PP72</accession>
<keyword evidence="6" id="KW-1185">Reference proteome</keyword>
<dbReference type="EMBL" id="CP009122">
    <property type="protein sequence ID" value="AJA09672.1"/>
    <property type="molecule type" value="Genomic_DNA"/>
</dbReference>
<dbReference type="OrthoDB" id="7053173at2"/>
<evidence type="ECO:0000256" key="3">
    <source>
        <dbReference type="ARBA" id="ARBA00048741"/>
    </source>
</evidence>
<dbReference type="Gene3D" id="3.40.50.620">
    <property type="entry name" value="HUPs"/>
    <property type="match status" value="2"/>
</dbReference>
<evidence type="ECO:0000313" key="5">
    <source>
        <dbReference type="EMBL" id="AJA09672.1"/>
    </source>
</evidence>
<dbReference type="InterPro" id="IPR001962">
    <property type="entry name" value="Asn_synthase"/>
</dbReference>
<dbReference type="InterPro" id="IPR029055">
    <property type="entry name" value="Ntn_hydrolases_N"/>
</dbReference>